<gene>
    <name evidence="2" type="primary">Bm3909</name>
    <name evidence="2" type="ORF">BM_Bm3909</name>
</gene>
<organism evidence="2">
    <name type="scientific">Brugia malayi</name>
    <name type="common">Filarial nematode worm</name>
    <dbReference type="NCBI Taxonomy" id="6279"/>
    <lineage>
        <taxon>Eukaryota</taxon>
        <taxon>Metazoa</taxon>
        <taxon>Ecdysozoa</taxon>
        <taxon>Nematoda</taxon>
        <taxon>Chromadorea</taxon>
        <taxon>Rhabditida</taxon>
        <taxon>Spirurina</taxon>
        <taxon>Spiruromorpha</taxon>
        <taxon>Filarioidea</taxon>
        <taxon>Onchocercidae</taxon>
        <taxon>Brugia</taxon>
    </lineage>
</organism>
<dbReference type="GO" id="GO:0006189">
    <property type="term" value="P:'de novo' IMP biosynthetic process"/>
    <property type="evidence" value="ECO:0007669"/>
    <property type="project" value="InterPro"/>
</dbReference>
<dbReference type="GO" id="GO:0046084">
    <property type="term" value="P:adenine biosynthetic process"/>
    <property type="evidence" value="ECO:0007669"/>
    <property type="project" value="TreeGrafter"/>
</dbReference>
<accession>A0A1I9G5X0</accession>
<protein>
    <submittedName>
        <fullName evidence="2">Bm3909</fullName>
    </submittedName>
</protein>
<dbReference type="PANTHER" id="PTHR10520">
    <property type="entry name" value="TRIFUNCTIONAL PURINE BIOSYNTHETIC PROTEIN ADENOSINE-3-RELATED"/>
    <property type="match status" value="1"/>
</dbReference>
<dbReference type="EMBL" id="LN857024">
    <property type="protein sequence ID" value="CDQ02379.1"/>
    <property type="molecule type" value="Genomic_DNA"/>
</dbReference>
<dbReference type="PANTHER" id="PTHR10520:SF12">
    <property type="entry name" value="TRIFUNCTIONAL PURINE BIOSYNTHETIC PROTEIN ADENOSINE-3"/>
    <property type="match status" value="1"/>
</dbReference>
<feature type="transmembrane region" description="Helical" evidence="1">
    <location>
        <begin position="95"/>
        <end position="124"/>
    </location>
</feature>
<dbReference type="GO" id="GO:0004637">
    <property type="term" value="F:phosphoribosylamine-glycine ligase activity"/>
    <property type="evidence" value="ECO:0007669"/>
    <property type="project" value="TreeGrafter"/>
</dbReference>
<keyword evidence="1" id="KW-0812">Transmembrane</keyword>
<keyword evidence="1" id="KW-1133">Transmembrane helix</keyword>
<dbReference type="InterPro" id="IPR036921">
    <property type="entry name" value="PurM-like_N_sf"/>
</dbReference>
<keyword evidence="1" id="KW-0472">Membrane</keyword>
<evidence type="ECO:0000313" key="2">
    <source>
        <dbReference type="EMBL" id="CDQ02379.1"/>
    </source>
</evidence>
<proteinExistence type="predicted"/>
<reference evidence="2" key="1">
    <citation type="journal article" date="2007" name="Science">
        <title>Draft genome of the filarial nematode parasite Brugia malayi.</title>
        <authorList>
            <person name="Ghedin E."/>
            <person name="Wang S."/>
            <person name="Spiro D."/>
            <person name="Caler E."/>
            <person name="Zhao Q."/>
            <person name="Crabtree J."/>
            <person name="Allen J.E."/>
            <person name="Delcher A.L."/>
            <person name="Guiliano D.B."/>
            <person name="Miranda-Saavedra D."/>
            <person name="Angiuoli S.V."/>
            <person name="Creasy T."/>
            <person name="Amedeo P."/>
            <person name="Haas B."/>
            <person name="El-Sayed N.M."/>
            <person name="Wortman J.R."/>
            <person name="Feldblyum T."/>
            <person name="Tallon L."/>
            <person name="Schatz M."/>
            <person name="Shumway M."/>
            <person name="Koo H."/>
            <person name="Salzberg S.L."/>
            <person name="Schobel S."/>
            <person name="Pertea M."/>
            <person name="Pop M."/>
            <person name="White O."/>
            <person name="Barton G.J."/>
            <person name="Carlow C.K."/>
            <person name="Crawford M.J."/>
            <person name="Daub J."/>
            <person name="Dimmic M.W."/>
            <person name="Estes C.F."/>
            <person name="Foster J.M."/>
            <person name="Ganatra M."/>
            <person name="Gregory W.F."/>
            <person name="Johnson N.M."/>
            <person name="Jin J."/>
            <person name="Komuniecki R."/>
            <person name="Korf I."/>
            <person name="Kumar S."/>
            <person name="Laney S."/>
            <person name="Li B.W."/>
            <person name="Li W."/>
            <person name="Lindblom T.H."/>
            <person name="Lustigman S."/>
            <person name="Ma D."/>
            <person name="Maina C.V."/>
            <person name="Martin D.M."/>
            <person name="McCarter J.P."/>
            <person name="McReynolds L."/>
            <person name="Mitreva M."/>
            <person name="Nutman T.B."/>
            <person name="Parkinson J."/>
            <person name="Peregrin-Alvarez J.M."/>
            <person name="Poole C."/>
            <person name="Ren Q."/>
            <person name="Saunders L."/>
            <person name="Sluder A.E."/>
            <person name="Smith K."/>
            <person name="Stanke M."/>
            <person name="Unnasch T.R."/>
            <person name="Ware J."/>
            <person name="Wei A.D."/>
            <person name="Weil G."/>
            <person name="Williams D.J."/>
            <person name="Zhang Y."/>
            <person name="Williams S.A."/>
            <person name="Fraser-Liggett C."/>
            <person name="Slatko B."/>
            <person name="Blaxter M.L."/>
            <person name="Scott A.L."/>
        </authorList>
    </citation>
    <scope>NUCLEOTIDE SEQUENCE</scope>
    <source>
        <strain evidence="2">FR3</strain>
    </source>
</reference>
<dbReference type="AlphaFoldDB" id="A0A1I9G5X0"/>
<dbReference type="GO" id="GO:0005829">
    <property type="term" value="C:cytosol"/>
    <property type="evidence" value="ECO:0007669"/>
    <property type="project" value="TreeGrafter"/>
</dbReference>
<dbReference type="SUPFAM" id="SSF55326">
    <property type="entry name" value="PurM N-terminal domain-like"/>
    <property type="match status" value="1"/>
</dbReference>
<feature type="non-terminal residue" evidence="2">
    <location>
        <position position="1"/>
    </location>
</feature>
<reference evidence="2" key="2">
    <citation type="submission" date="2012-12" db="EMBL/GenBank/DDBJ databases">
        <authorList>
            <consortium name="WormBase Consortium"/>
            <person name="Ghedin E."/>
            <person name="Paulini M."/>
        </authorList>
    </citation>
    <scope>NUCLEOTIDE SEQUENCE</scope>
    <source>
        <strain evidence="2">FR3</strain>
    </source>
</reference>
<dbReference type="GO" id="GO:0004641">
    <property type="term" value="F:phosphoribosylformylglycinamidine cyclo-ligase activity"/>
    <property type="evidence" value="ECO:0007669"/>
    <property type="project" value="InterPro"/>
</dbReference>
<sequence length="179" mass="19969">VKIKNFTSIVLKIIVYYSLVIGGIRVGRMGSCTCSLYSSVQFLTELVSLIDAISMEAQVAQEINKHDTKNVDLVSVCVNDLLAQRAPPLLFLDYFAIKILLLISVTTVRQQSICLTLLLIYLIYSRFQKLNGSPTSVTNCISLAHDERNLAYASSAAIKLVDLQTGKFIIFCMKDYFND</sequence>
<name>A0A1I9G5X0_BRUMA</name>
<dbReference type="Gene3D" id="3.30.1330.10">
    <property type="entry name" value="PurM-like, N-terminal domain"/>
    <property type="match status" value="1"/>
</dbReference>
<dbReference type="InterPro" id="IPR004733">
    <property type="entry name" value="PurM_cligase"/>
</dbReference>
<evidence type="ECO:0000256" key="1">
    <source>
        <dbReference type="SAM" id="Phobius"/>
    </source>
</evidence>